<dbReference type="Pfam" id="PF01593">
    <property type="entry name" value="Amino_oxidase"/>
    <property type="match status" value="1"/>
</dbReference>
<reference evidence="2 3" key="1">
    <citation type="submission" date="2016-10" db="EMBL/GenBank/DDBJ databases">
        <authorList>
            <person name="de Groot N.N."/>
        </authorList>
    </citation>
    <scope>NUCLEOTIDE SEQUENCE [LARGE SCALE GENOMIC DNA]</scope>
    <source>
        <strain evidence="2 3">IBRC-M 10780</strain>
    </source>
</reference>
<evidence type="ECO:0000313" key="3">
    <source>
        <dbReference type="Proteomes" id="UP000198618"/>
    </source>
</evidence>
<dbReference type="InterPro" id="IPR036188">
    <property type="entry name" value="FAD/NAD-bd_sf"/>
</dbReference>
<feature type="domain" description="Amine oxidase" evidence="1">
    <location>
        <begin position="14"/>
        <end position="415"/>
    </location>
</feature>
<dbReference type="Gene3D" id="3.90.660.50">
    <property type="match status" value="1"/>
</dbReference>
<name>A0A1I0HL88_9BACI</name>
<keyword evidence="3" id="KW-1185">Reference proteome</keyword>
<dbReference type="Gene3D" id="3.50.50.60">
    <property type="entry name" value="FAD/NAD(P)-binding domain"/>
    <property type="match status" value="1"/>
</dbReference>
<dbReference type="PANTHER" id="PTHR42923">
    <property type="entry name" value="PROTOPORPHYRINOGEN OXIDASE"/>
    <property type="match status" value="1"/>
</dbReference>
<dbReference type="AlphaFoldDB" id="A0A1I0HL88"/>
<proteinExistence type="predicted"/>
<sequence length="423" mass="48552">MKKRWDVVIVGGGLAGLVAANYLGKTNYNILLLEQSTHLGGRAKTNTIQKHYFNMGPHAFYKRGVAKSILHELDVQLIGGSPKPGGLLYYQDQSYQAPFSLTKIISSRLLNWRERMEWFRIIVKLLTVKIDSIGDISFEEWVSSTSSSRKMKDLLFTLCRLATYCHNPEMTSAKVIVHHLKLALGGVIYLNYGWQSIVDQLYTQAVNHDVQFKLQSSVKQIVLDNKPIKILLNEDVIHTNYIIFTGNPYHLRQLIPSKNSLLEHFLDSSVPIQAATMDIALQKLPRPNHSFALSLDQPYYYSLHSKFATLSTEEKSHILHVLKYDKTIEKIDHREIQYELENFLERNQPGWRQHVINQRFLPKITVNQRIPRHDDHLLLNHMKSKKLYMAGDWASQTSMLSEAAITTGKETALYILGELDANQ</sequence>
<dbReference type="SUPFAM" id="SSF51905">
    <property type="entry name" value="FAD/NAD(P)-binding domain"/>
    <property type="match status" value="1"/>
</dbReference>
<dbReference type="InterPro" id="IPR050464">
    <property type="entry name" value="Zeta_carotene_desat/Oxidored"/>
</dbReference>
<dbReference type="InterPro" id="IPR002937">
    <property type="entry name" value="Amino_oxidase"/>
</dbReference>
<dbReference type="Proteomes" id="UP000198618">
    <property type="component" value="Unassembled WGS sequence"/>
</dbReference>
<accession>A0A1I0HL88</accession>
<dbReference type="RefSeq" id="WP_090873122.1">
    <property type="nucleotide sequence ID" value="NZ_FOHE01000039.1"/>
</dbReference>
<evidence type="ECO:0000313" key="2">
    <source>
        <dbReference type="EMBL" id="SET84658.1"/>
    </source>
</evidence>
<evidence type="ECO:0000259" key="1">
    <source>
        <dbReference type="Pfam" id="PF01593"/>
    </source>
</evidence>
<gene>
    <name evidence="2" type="ORF">SAMN05216389_1393</name>
</gene>
<organism evidence="2 3">
    <name type="scientific">Oceanobacillus limi</name>
    <dbReference type="NCBI Taxonomy" id="930131"/>
    <lineage>
        <taxon>Bacteria</taxon>
        <taxon>Bacillati</taxon>
        <taxon>Bacillota</taxon>
        <taxon>Bacilli</taxon>
        <taxon>Bacillales</taxon>
        <taxon>Bacillaceae</taxon>
        <taxon>Oceanobacillus</taxon>
    </lineage>
</organism>
<protein>
    <submittedName>
        <fullName evidence="2">Phytoene dehydrogenase-related protein</fullName>
    </submittedName>
</protein>
<dbReference type="OrthoDB" id="269318at2"/>
<dbReference type="GO" id="GO:0016491">
    <property type="term" value="F:oxidoreductase activity"/>
    <property type="evidence" value="ECO:0007669"/>
    <property type="project" value="InterPro"/>
</dbReference>
<dbReference type="STRING" id="930131.SAMN05216389_1393"/>
<dbReference type="EMBL" id="FOHE01000039">
    <property type="protein sequence ID" value="SET84658.1"/>
    <property type="molecule type" value="Genomic_DNA"/>
</dbReference>